<sequence>MRQKKNHHDEIAYHDDVKLVVSMAFKLIGY</sequence>
<evidence type="ECO:0000313" key="1">
    <source>
        <dbReference type="EMBL" id="SPL71526.1"/>
    </source>
</evidence>
<dbReference type="AlphaFoldDB" id="A0A2U3N1F4"/>
<name>A0A2U3N1F4_9GAMM</name>
<gene>
    <name evidence="1" type="ORF">KPC_2704</name>
</gene>
<evidence type="ECO:0000313" key="2">
    <source>
        <dbReference type="Proteomes" id="UP000245974"/>
    </source>
</evidence>
<accession>A0A2U3N1F4</accession>
<reference evidence="2" key="1">
    <citation type="submission" date="2018-03" db="EMBL/GenBank/DDBJ databases">
        <authorList>
            <person name="Blom J."/>
        </authorList>
    </citation>
    <scope>NUCLEOTIDE SEQUENCE [LARGE SCALE GENOMIC DNA]</scope>
    <source>
        <strain evidence="2">KPC-SM-21</strain>
    </source>
</reference>
<dbReference type="InParanoid" id="A0A2U3N1F4"/>
<proteinExistence type="predicted"/>
<keyword evidence="2" id="KW-1185">Reference proteome</keyword>
<organism evidence="1 2">
    <name type="scientific">Acinetobacter stercoris</name>
    <dbReference type="NCBI Taxonomy" id="2126983"/>
    <lineage>
        <taxon>Bacteria</taxon>
        <taxon>Pseudomonadati</taxon>
        <taxon>Pseudomonadota</taxon>
        <taxon>Gammaproteobacteria</taxon>
        <taxon>Moraxellales</taxon>
        <taxon>Moraxellaceae</taxon>
        <taxon>Acinetobacter</taxon>
    </lineage>
</organism>
<dbReference type="EMBL" id="OOGT01000145">
    <property type="protein sequence ID" value="SPL71526.1"/>
    <property type="molecule type" value="Genomic_DNA"/>
</dbReference>
<protein>
    <submittedName>
        <fullName evidence="1">Uncharacterized protein</fullName>
    </submittedName>
</protein>
<dbReference type="Proteomes" id="UP000245974">
    <property type="component" value="Unassembled WGS sequence"/>
</dbReference>